<dbReference type="EMBL" id="JACMRX010000001">
    <property type="protein sequence ID" value="KAF7997546.1"/>
    <property type="molecule type" value="Genomic_DNA"/>
</dbReference>
<comment type="caution">
    <text evidence="9">The sequence shown here is derived from an EMBL/GenBank/DDBJ whole genome shotgun (WGS) entry which is preliminary data.</text>
</comment>
<keyword evidence="2 8" id="KW-0812">Transmembrane</keyword>
<evidence type="ECO:0000256" key="3">
    <source>
        <dbReference type="ARBA" id="ARBA00022737"/>
    </source>
</evidence>
<keyword evidence="10" id="KW-1185">Reference proteome</keyword>
<evidence type="ECO:0000256" key="1">
    <source>
        <dbReference type="ARBA" id="ARBA00004141"/>
    </source>
</evidence>
<gene>
    <name evidence="9" type="ORF">HCN44_006117</name>
</gene>
<evidence type="ECO:0000256" key="2">
    <source>
        <dbReference type="ARBA" id="ARBA00022692"/>
    </source>
</evidence>
<dbReference type="SMART" id="SM00679">
    <property type="entry name" value="CTNS"/>
    <property type="match status" value="2"/>
</dbReference>
<evidence type="ECO:0000256" key="6">
    <source>
        <dbReference type="ARBA" id="ARBA00040648"/>
    </source>
</evidence>
<feature type="transmembrane region" description="Helical" evidence="8">
    <location>
        <begin position="208"/>
        <end position="231"/>
    </location>
</feature>
<protein>
    <recommendedName>
        <fullName evidence="6">Solute carrier family 66 member 2</fullName>
    </recommendedName>
    <alternativeName>
        <fullName evidence="7">PQ-loop repeat-containing protein 1</fullName>
    </alternativeName>
</protein>
<dbReference type="AlphaFoldDB" id="A0A834Y6R7"/>
<dbReference type="OrthoDB" id="292213at2759"/>
<dbReference type="FunFam" id="1.20.1280.290:FF:000008">
    <property type="entry name" value="PQ-loop repeat-containing protein 1"/>
    <property type="match status" value="1"/>
</dbReference>
<dbReference type="GO" id="GO:0045332">
    <property type="term" value="P:phospholipid translocation"/>
    <property type="evidence" value="ECO:0007669"/>
    <property type="project" value="TreeGrafter"/>
</dbReference>
<proteinExistence type="predicted"/>
<name>A0A834Y6R7_APHGI</name>
<dbReference type="GO" id="GO:0016020">
    <property type="term" value="C:membrane"/>
    <property type="evidence" value="ECO:0007669"/>
    <property type="project" value="UniProtKB-SubCell"/>
</dbReference>
<feature type="transmembrane region" description="Helical" evidence="8">
    <location>
        <begin position="125"/>
        <end position="144"/>
    </location>
</feature>
<evidence type="ECO:0000313" key="9">
    <source>
        <dbReference type="EMBL" id="KAF7997546.1"/>
    </source>
</evidence>
<dbReference type="Gene3D" id="1.20.1280.290">
    <property type="match status" value="2"/>
</dbReference>
<dbReference type="InterPro" id="IPR052241">
    <property type="entry name" value="SLC66/Scramblase_ANY1"/>
</dbReference>
<dbReference type="Pfam" id="PF04193">
    <property type="entry name" value="PQ-loop"/>
    <property type="match status" value="2"/>
</dbReference>
<dbReference type="FunFam" id="1.20.1280.290:FF:000005">
    <property type="entry name" value="PQ-loop repeat-containing protein 1"/>
    <property type="match status" value="1"/>
</dbReference>
<evidence type="ECO:0000313" key="10">
    <source>
        <dbReference type="Proteomes" id="UP000639338"/>
    </source>
</evidence>
<feature type="transmembrane region" description="Helical" evidence="8">
    <location>
        <begin position="46"/>
        <end position="67"/>
    </location>
</feature>
<reference evidence="9 10" key="1">
    <citation type="submission" date="2020-08" db="EMBL/GenBank/DDBJ databases">
        <title>Aphidius gifuensis genome sequencing and assembly.</title>
        <authorList>
            <person name="Du Z."/>
        </authorList>
    </citation>
    <scope>NUCLEOTIDE SEQUENCE [LARGE SCALE GENOMIC DNA]</scope>
    <source>
        <strain evidence="9">YNYX2018</strain>
        <tissue evidence="9">Adults</tissue>
    </source>
</reference>
<feature type="transmembrane region" description="Helical" evidence="8">
    <location>
        <begin position="73"/>
        <end position="93"/>
    </location>
</feature>
<keyword evidence="4 8" id="KW-1133">Transmembrane helix</keyword>
<dbReference type="GO" id="GO:0005802">
    <property type="term" value="C:trans-Golgi network"/>
    <property type="evidence" value="ECO:0007669"/>
    <property type="project" value="TreeGrafter"/>
</dbReference>
<evidence type="ECO:0000256" key="8">
    <source>
        <dbReference type="SAM" id="Phobius"/>
    </source>
</evidence>
<keyword evidence="5 8" id="KW-0472">Membrane</keyword>
<feature type="transmembrane region" description="Helical" evidence="8">
    <location>
        <begin position="150"/>
        <end position="171"/>
    </location>
</feature>
<dbReference type="PANTHER" id="PTHR14856:SF9">
    <property type="entry name" value="PQ-LOOP REPEAT-CONTAINING PROTEIN 1"/>
    <property type="match status" value="1"/>
</dbReference>
<evidence type="ECO:0000256" key="7">
    <source>
        <dbReference type="ARBA" id="ARBA00043159"/>
    </source>
</evidence>
<dbReference type="GO" id="GO:0042147">
    <property type="term" value="P:retrograde transport, endosome to Golgi"/>
    <property type="evidence" value="ECO:0007669"/>
    <property type="project" value="TreeGrafter"/>
</dbReference>
<keyword evidence="3" id="KW-0677">Repeat</keyword>
<dbReference type="InterPro" id="IPR006603">
    <property type="entry name" value="PQ-loop_rpt"/>
</dbReference>
<accession>A0A834Y6R7</accession>
<comment type="subcellular location">
    <subcellularLocation>
        <location evidence="1">Membrane</location>
        <topology evidence="1">Multi-pass membrane protein</topology>
    </subcellularLocation>
</comment>
<evidence type="ECO:0000256" key="4">
    <source>
        <dbReference type="ARBA" id="ARBA00022989"/>
    </source>
</evidence>
<sequence length="244" mass="28351">MYKILEEMTIKDIADRLAEGVMIFGGIIPYIPQYIEIKQKDDADGFSLYVCLALLIANTLRIFFWFGKRFEKPLLVQSILMNITMLIMIRVCVTVRNKNQIIRSKDRVFTDLETKYFWKWTDFQSYAEFFLLFGVLGGLLTYLFVDCQVFVEIIGFLAVLTEAVLGVPQFCQNLQNKSTDGMSKAMVAMWTAGDVFKTGYFYWRESPIQFTICGGLQVFIDLAILFQIYIYRIISPLRPELRTD</sequence>
<dbReference type="GO" id="GO:0005768">
    <property type="term" value="C:endosome"/>
    <property type="evidence" value="ECO:0007669"/>
    <property type="project" value="TreeGrafter"/>
</dbReference>
<dbReference type="PANTHER" id="PTHR14856">
    <property type="entry name" value="PQ-LOOP REPEAT-CONTAINING PROTEIN 1-LIKE PROTEIN"/>
    <property type="match status" value="1"/>
</dbReference>
<dbReference type="GO" id="GO:0005829">
    <property type="term" value="C:cytosol"/>
    <property type="evidence" value="ECO:0007669"/>
    <property type="project" value="GOC"/>
</dbReference>
<organism evidence="9 10">
    <name type="scientific">Aphidius gifuensis</name>
    <name type="common">Parasitoid wasp</name>
    <dbReference type="NCBI Taxonomy" id="684658"/>
    <lineage>
        <taxon>Eukaryota</taxon>
        <taxon>Metazoa</taxon>
        <taxon>Ecdysozoa</taxon>
        <taxon>Arthropoda</taxon>
        <taxon>Hexapoda</taxon>
        <taxon>Insecta</taxon>
        <taxon>Pterygota</taxon>
        <taxon>Neoptera</taxon>
        <taxon>Endopterygota</taxon>
        <taxon>Hymenoptera</taxon>
        <taxon>Apocrita</taxon>
        <taxon>Ichneumonoidea</taxon>
        <taxon>Braconidae</taxon>
        <taxon>Aphidiinae</taxon>
        <taxon>Aphidius</taxon>
    </lineage>
</organism>
<dbReference type="Proteomes" id="UP000639338">
    <property type="component" value="Unassembled WGS sequence"/>
</dbReference>
<evidence type="ECO:0000256" key="5">
    <source>
        <dbReference type="ARBA" id="ARBA00023136"/>
    </source>
</evidence>